<keyword evidence="2" id="KW-1185">Reference proteome</keyword>
<comment type="caution">
    <text evidence="1">The sequence shown here is derived from an EMBL/GenBank/DDBJ whole genome shotgun (WGS) entry which is preliminary data.</text>
</comment>
<name>A0A8X6TUJ0_NEPPI</name>
<dbReference type="AlphaFoldDB" id="A0A8X6TUJ0"/>
<protein>
    <submittedName>
        <fullName evidence="1">Uncharacterized protein</fullName>
    </submittedName>
</protein>
<dbReference type="EMBL" id="BMAW01015762">
    <property type="protein sequence ID" value="GFT45430.1"/>
    <property type="molecule type" value="Genomic_DNA"/>
</dbReference>
<reference evidence="1" key="1">
    <citation type="submission" date="2020-08" db="EMBL/GenBank/DDBJ databases">
        <title>Multicomponent nature underlies the extraordinary mechanical properties of spider dragline silk.</title>
        <authorList>
            <person name="Kono N."/>
            <person name="Nakamura H."/>
            <person name="Mori M."/>
            <person name="Yoshida Y."/>
            <person name="Ohtoshi R."/>
            <person name="Malay A.D."/>
            <person name="Moran D.A.P."/>
            <person name="Tomita M."/>
            <person name="Numata K."/>
            <person name="Arakawa K."/>
        </authorList>
    </citation>
    <scope>NUCLEOTIDE SEQUENCE</scope>
</reference>
<evidence type="ECO:0000313" key="1">
    <source>
        <dbReference type="EMBL" id="GFT45430.1"/>
    </source>
</evidence>
<gene>
    <name evidence="1" type="ORF">NPIL_575291</name>
</gene>
<dbReference type="Proteomes" id="UP000887013">
    <property type="component" value="Unassembled WGS sequence"/>
</dbReference>
<evidence type="ECO:0000313" key="2">
    <source>
        <dbReference type="Proteomes" id="UP000887013"/>
    </source>
</evidence>
<sequence>MIQWRIVAMVPPQKPQCFSHTINPAFENDPCRASFLPLWRRTDGCHTLILLLGGEF</sequence>
<accession>A0A8X6TUJ0</accession>
<organism evidence="1 2">
    <name type="scientific">Nephila pilipes</name>
    <name type="common">Giant wood spider</name>
    <name type="synonym">Nephila maculata</name>
    <dbReference type="NCBI Taxonomy" id="299642"/>
    <lineage>
        <taxon>Eukaryota</taxon>
        <taxon>Metazoa</taxon>
        <taxon>Ecdysozoa</taxon>
        <taxon>Arthropoda</taxon>
        <taxon>Chelicerata</taxon>
        <taxon>Arachnida</taxon>
        <taxon>Araneae</taxon>
        <taxon>Araneomorphae</taxon>
        <taxon>Entelegynae</taxon>
        <taxon>Araneoidea</taxon>
        <taxon>Nephilidae</taxon>
        <taxon>Nephila</taxon>
    </lineage>
</organism>
<proteinExistence type="predicted"/>
<feature type="non-terminal residue" evidence="1">
    <location>
        <position position="56"/>
    </location>
</feature>